<dbReference type="InterPro" id="IPR055170">
    <property type="entry name" value="GFO_IDH_MocA-like_dom"/>
</dbReference>
<reference evidence="3 4" key="1">
    <citation type="submission" date="2020-08" db="EMBL/GenBank/DDBJ databases">
        <title>Genomic Encyclopedia of Type Strains, Phase IV (KMG-IV): sequencing the most valuable type-strain genomes for metagenomic binning, comparative biology and taxonomic classification.</title>
        <authorList>
            <person name="Goeker M."/>
        </authorList>
    </citation>
    <scope>NUCLEOTIDE SEQUENCE [LARGE SCALE GENOMIC DNA]</scope>
    <source>
        <strain evidence="3 4">DSM 26575</strain>
    </source>
</reference>
<dbReference type="Pfam" id="PF22725">
    <property type="entry name" value="GFO_IDH_MocA_C3"/>
    <property type="match status" value="1"/>
</dbReference>
<dbReference type="Proteomes" id="UP000582090">
    <property type="component" value="Unassembled WGS sequence"/>
</dbReference>
<dbReference type="EMBL" id="JACIDW010000001">
    <property type="protein sequence ID" value="MBB3962937.1"/>
    <property type="molecule type" value="Genomic_DNA"/>
</dbReference>
<organism evidence="3 4">
    <name type="scientific">Rhizobium metallidurans</name>
    <dbReference type="NCBI Taxonomy" id="1265931"/>
    <lineage>
        <taxon>Bacteria</taxon>
        <taxon>Pseudomonadati</taxon>
        <taxon>Pseudomonadota</taxon>
        <taxon>Alphaproteobacteria</taxon>
        <taxon>Hyphomicrobiales</taxon>
        <taxon>Rhizobiaceae</taxon>
        <taxon>Rhizobium/Agrobacterium group</taxon>
        <taxon>Rhizobium</taxon>
    </lineage>
</organism>
<proteinExistence type="predicted"/>
<dbReference type="AlphaFoldDB" id="A0A7W6G9H7"/>
<dbReference type="PANTHER" id="PTHR22604">
    <property type="entry name" value="OXIDOREDUCTASES"/>
    <property type="match status" value="1"/>
</dbReference>
<feature type="domain" description="GFO/IDH/MocA-like oxidoreductase" evidence="2">
    <location>
        <begin position="9"/>
        <end position="129"/>
    </location>
</feature>
<protein>
    <submittedName>
        <fullName evidence="3">Putative dehydrogenase</fullName>
    </submittedName>
</protein>
<sequence>MVSHPLTLKLIALLKDKAIGDVRMIKSNFGFAKPFERDHRLFANDLAGGGILDVGGYPVSMARLVAGIGEPHGIIEPDQVFAVGHLGSTGVDEWSAAVLRFPNGIIAEVSCSASNTQEEKTMRNALIVWGGWEGHEPQQCSTIVRDLLVKEGFDVMVEPTTSIFAS</sequence>
<dbReference type="SUPFAM" id="SSF55347">
    <property type="entry name" value="Glyceraldehyde-3-phosphate dehydrogenase-like, C-terminal domain"/>
    <property type="match status" value="1"/>
</dbReference>
<accession>A0A7W6G9H7</accession>
<dbReference type="Gene3D" id="3.30.360.10">
    <property type="entry name" value="Dihydrodipicolinate Reductase, domain 2"/>
    <property type="match status" value="1"/>
</dbReference>
<evidence type="ECO:0000313" key="4">
    <source>
        <dbReference type="Proteomes" id="UP000582090"/>
    </source>
</evidence>
<evidence type="ECO:0000313" key="3">
    <source>
        <dbReference type="EMBL" id="MBB3962937.1"/>
    </source>
</evidence>
<dbReference type="GO" id="GO:0016491">
    <property type="term" value="F:oxidoreductase activity"/>
    <property type="evidence" value="ECO:0007669"/>
    <property type="project" value="UniProtKB-KW"/>
</dbReference>
<keyword evidence="4" id="KW-1185">Reference proteome</keyword>
<evidence type="ECO:0000256" key="1">
    <source>
        <dbReference type="ARBA" id="ARBA00023002"/>
    </source>
</evidence>
<gene>
    <name evidence="3" type="ORF">GGQ67_000555</name>
</gene>
<keyword evidence="1" id="KW-0560">Oxidoreductase</keyword>
<dbReference type="InterPro" id="IPR050984">
    <property type="entry name" value="Gfo/Idh/MocA_domain"/>
</dbReference>
<dbReference type="PANTHER" id="PTHR22604:SF105">
    <property type="entry name" value="TRANS-1,2-DIHYDROBENZENE-1,2-DIOL DEHYDROGENASE"/>
    <property type="match status" value="1"/>
</dbReference>
<name>A0A7W6G9H7_9HYPH</name>
<comment type="caution">
    <text evidence="3">The sequence shown here is derived from an EMBL/GenBank/DDBJ whole genome shotgun (WGS) entry which is preliminary data.</text>
</comment>
<evidence type="ECO:0000259" key="2">
    <source>
        <dbReference type="Pfam" id="PF22725"/>
    </source>
</evidence>